<reference evidence="2" key="1">
    <citation type="submission" date="2014-11" db="EMBL/GenBank/DDBJ databases">
        <authorList>
            <person name="Amaro Gonzalez C."/>
        </authorList>
    </citation>
    <scope>NUCLEOTIDE SEQUENCE</scope>
</reference>
<organism evidence="2">
    <name type="scientific">Anguilla anguilla</name>
    <name type="common">European freshwater eel</name>
    <name type="synonym">Muraena anguilla</name>
    <dbReference type="NCBI Taxonomy" id="7936"/>
    <lineage>
        <taxon>Eukaryota</taxon>
        <taxon>Metazoa</taxon>
        <taxon>Chordata</taxon>
        <taxon>Craniata</taxon>
        <taxon>Vertebrata</taxon>
        <taxon>Euteleostomi</taxon>
        <taxon>Actinopterygii</taxon>
        <taxon>Neopterygii</taxon>
        <taxon>Teleostei</taxon>
        <taxon>Anguilliformes</taxon>
        <taxon>Anguillidae</taxon>
        <taxon>Anguilla</taxon>
    </lineage>
</organism>
<keyword evidence="1" id="KW-0812">Transmembrane</keyword>
<proteinExistence type="predicted"/>
<keyword evidence="1" id="KW-0472">Membrane</keyword>
<protein>
    <submittedName>
        <fullName evidence="2">Uncharacterized protein</fullName>
    </submittedName>
</protein>
<evidence type="ECO:0000256" key="1">
    <source>
        <dbReference type="SAM" id="Phobius"/>
    </source>
</evidence>
<accession>A0A0E9XX50</accession>
<name>A0A0E9XX50_ANGAN</name>
<dbReference type="AlphaFoldDB" id="A0A0E9XX50"/>
<sequence>MSNDSNTITCIFYMAQSSCSEMVSRLHFSQAISLMIFYTICLMFLHASNKLCQCNWRRAIVVVTRCAPV</sequence>
<reference evidence="2" key="2">
    <citation type="journal article" date="2015" name="Fish Shellfish Immunol.">
        <title>Early steps in the European eel (Anguilla anguilla)-Vibrio vulnificus interaction in the gills: Role of the RtxA13 toxin.</title>
        <authorList>
            <person name="Callol A."/>
            <person name="Pajuelo D."/>
            <person name="Ebbesson L."/>
            <person name="Teles M."/>
            <person name="MacKenzie S."/>
            <person name="Amaro C."/>
        </authorList>
    </citation>
    <scope>NUCLEOTIDE SEQUENCE</scope>
</reference>
<dbReference type="EMBL" id="GBXM01002147">
    <property type="protein sequence ID" value="JAI06431.1"/>
    <property type="molecule type" value="Transcribed_RNA"/>
</dbReference>
<keyword evidence="1" id="KW-1133">Transmembrane helix</keyword>
<evidence type="ECO:0000313" key="2">
    <source>
        <dbReference type="EMBL" id="JAI06431.1"/>
    </source>
</evidence>
<feature type="transmembrane region" description="Helical" evidence="1">
    <location>
        <begin position="28"/>
        <end position="48"/>
    </location>
</feature>